<dbReference type="CDD" id="cd04730">
    <property type="entry name" value="NPD_like"/>
    <property type="match status" value="1"/>
</dbReference>
<keyword evidence="6" id="KW-1185">Reference proteome</keyword>
<dbReference type="GO" id="GO:0018580">
    <property type="term" value="F:nitronate monooxygenase activity"/>
    <property type="evidence" value="ECO:0007669"/>
    <property type="project" value="InterPro"/>
</dbReference>
<dbReference type="PANTHER" id="PTHR42747:SF3">
    <property type="entry name" value="NITRONATE MONOOXYGENASE-RELATED"/>
    <property type="match status" value="1"/>
</dbReference>
<accession>A0A8J5UK16</accession>
<evidence type="ECO:0000256" key="3">
    <source>
        <dbReference type="ARBA" id="ARBA00022643"/>
    </source>
</evidence>
<dbReference type="InterPro" id="IPR004136">
    <property type="entry name" value="NMO"/>
</dbReference>
<keyword evidence="2" id="KW-0285">Flavoprotein</keyword>
<keyword evidence="4" id="KW-0560">Oxidoreductase</keyword>
<evidence type="ECO:0000313" key="6">
    <source>
        <dbReference type="Proteomes" id="UP000694255"/>
    </source>
</evidence>
<protein>
    <recommendedName>
        <fullName evidence="7">Nitronate monooxygenase domain-containing protein</fullName>
    </recommendedName>
</protein>
<dbReference type="GeneID" id="73468236"/>
<evidence type="ECO:0000256" key="2">
    <source>
        <dbReference type="ARBA" id="ARBA00022630"/>
    </source>
</evidence>
<comment type="caution">
    <text evidence="5">The sequence shown here is derived from an EMBL/GenBank/DDBJ whole genome shotgun (WGS) entry which is preliminary data.</text>
</comment>
<evidence type="ECO:0000256" key="1">
    <source>
        <dbReference type="ARBA" id="ARBA00001917"/>
    </source>
</evidence>
<reference evidence="5 6" key="1">
    <citation type="journal article" date="2021" name="DNA Res.">
        <title>Genome analysis of Candida subhashii reveals its hybrid nature and dual mitochondrial genome conformations.</title>
        <authorList>
            <person name="Mixao V."/>
            <person name="Hegedusova E."/>
            <person name="Saus E."/>
            <person name="Pryszcz L.P."/>
            <person name="Cillingova A."/>
            <person name="Nosek J."/>
            <person name="Gabaldon T."/>
        </authorList>
    </citation>
    <scope>NUCLEOTIDE SEQUENCE [LARGE SCALE GENOMIC DNA]</scope>
    <source>
        <strain evidence="5 6">CBS 10753</strain>
    </source>
</reference>
<dbReference type="RefSeq" id="XP_049265260.1">
    <property type="nucleotide sequence ID" value="XM_049405088.1"/>
</dbReference>
<evidence type="ECO:0000313" key="5">
    <source>
        <dbReference type="EMBL" id="KAG7665028.1"/>
    </source>
</evidence>
<name>A0A8J5UK16_9ASCO</name>
<dbReference type="PANTHER" id="PTHR42747">
    <property type="entry name" value="NITRONATE MONOOXYGENASE-RELATED"/>
    <property type="match status" value="1"/>
</dbReference>
<proteinExistence type="predicted"/>
<sequence length="386" mass="43086">MNTANRTLLNTLKIKYPIFQAPMAGVSTVELASKVTNYGGLGSLPLAGLDFTNIDSLQKLNAMLNDYHSQVNDEIPSHIVNLNFFCHDIYSPPTNSQINNWKSLYGSVLSTDNHDMLNSLNYDKNGNVSFKQFEQSSSPGFSKLMEFLTHNIQPAIVSFHFGTPSVETITQFQQNDIMVFVTSTSLDETIHLYDLGVDGIILQGYEAGGHRGNFLSSSRLDENLSTHALFTQSIKYLNTRPVSTRALPYLIPAGGIHDSNTVKYYLDAGAAGVQIGSAFLSTPECTTHTFYRAISEQQKRIPTVMINSVSGKYARAIKTKFIENMVYNNKFSEEELPPYGYMYNAYKELKPKVAHSQDIGFYLAGQNYYENESDASVEDVMNKLTQ</sequence>
<organism evidence="5 6">
    <name type="scientific">[Candida] subhashii</name>
    <dbReference type="NCBI Taxonomy" id="561895"/>
    <lineage>
        <taxon>Eukaryota</taxon>
        <taxon>Fungi</taxon>
        <taxon>Dikarya</taxon>
        <taxon>Ascomycota</taxon>
        <taxon>Saccharomycotina</taxon>
        <taxon>Pichiomycetes</taxon>
        <taxon>Debaryomycetaceae</taxon>
        <taxon>Spathaspora</taxon>
    </lineage>
</organism>
<comment type="cofactor">
    <cofactor evidence="1">
        <name>FMN</name>
        <dbReference type="ChEBI" id="CHEBI:58210"/>
    </cofactor>
</comment>
<keyword evidence="3" id="KW-0288">FMN</keyword>
<evidence type="ECO:0008006" key="7">
    <source>
        <dbReference type="Google" id="ProtNLM"/>
    </source>
</evidence>
<dbReference type="EMBL" id="JAGSYN010000054">
    <property type="protein sequence ID" value="KAG7665028.1"/>
    <property type="molecule type" value="Genomic_DNA"/>
</dbReference>
<dbReference type="OrthoDB" id="10265891at2759"/>
<dbReference type="Proteomes" id="UP000694255">
    <property type="component" value="Unassembled WGS sequence"/>
</dbReference>
<gene>
    <name evidence="5" type="ORF">J8A68_001435</name>
</gene>
<dbReference type="AlphaFoldDB" id="A0A8J5UK16"/>
<evidence type="ECO:0000256" key="4">
    <source>
        <dbReference type="ARBA" id="ARBA00023002"/>
    </source>
</evidence>
<dbReference type="Pfam" id="PF03060">
    <property type="entry name" value="NMO"/>
    <property type="match status" value="2"/>
</dbReference>